<dbReference type="Pfam" id="PF08241">
    <property type="entry name" value="Methyltransf_11"/>
    <property type="match status" value="1"/>
</dbReference>
<dbReference type="Proteomes" id="UP000193335">
    <property type="component" value="Unassembled WGS sequence"/>
</dbReference>
<reference evidence="5 6" key="1">
    <citation type="submission" date="2017-03" db="EMBL/GenBank/DDBJ databases">
        <title>Whole genome sequences of fourteen strains of Bradyrhizobium canariense and one strain of Bradyrhizobium japonicum isolated from Lupinus (Papilionoideae: Genisteae) species in Algeria.</title>
        <authorList>
            <person name="Crovadore J."/>
            <person name="Chekireb D."/>
            <person name="Brachmann A."/>
            <person name="Chablais R."/>
            <person name="Cochard B."/>
            <person name="Lefort F."/>
        </authorList>
    </citation>
    <scope>NUCLEOTIDE SEQUENCE [LARGE SCALE GENOMIC DNA]</scope>
    <source>
        <strain evidence="5 6">UBMA197</strain>
    </source>
</reference>
<dbReference type="CDD" id="cd02440">
    <property type="entry name" value="AdoMet_MTases"/>
    <property type="match status" value="1"/>
</dbReference>
<comment type="caution">
    <text evidence="5">The sequence shown here is derived from an EMBL/GenBank/DDBJ whole genome shotgun (WGS) entry which is preliminary data.</text>
</comment>
<dbReference type="EMBL" id="NAFL01000186">
    <property type="protein sequence ID" value="OSJ36595.1"/>
    <property type="molecule type" value="Genomic_DNA"/>
</dbReference>
<dbReference type="PANTHER" id="PTHR44942">
    <property type="entry name" value="METHYLTRANSF_11 DOMAIN-CONTAINING PROTEIN"/>
    <property type="match status" value="1"/>
</dbReference>
<dbReference type="SUPFAM" id="SSF53335">
    <property type="entry name" value="S-adenosyl-L-methionine-dependent methyltransferases"/>
    <property type="match status" value="1"/>
</dbReference>
<dbReference type="AlphaFoldDB" id="A0A1Y2JWU9"/>
<dbReference type="InterPro" id="IPR029063">
    <property type="entry name" value="SAM-dependent_MTases_sf"/>
</dbReference>
<feature type="domain" description="Methyltransferase type 11" evidence="4">
    <location>
        <begin position="58"/>
        <end position="153"/>
    </location>
</feature>
<keyword evidence="2" id="KW-0489">Methyltransferase</keyword>
<dbReference type="InterPro" id="IPR013216">
    <property type="entry name" value="Methyltransf_11"/>
</dbReference>
<comment type="similarity">
    <text evidence="1">Belongs to the methyltransferase superfamily.</text>
</comment>
<accession>A0A1Y2JWU9</accession>
<evidence type="ECO:0000256" key="1">
    <source>
        <dbReference type="ARBA" id="ARBA00008361"/>
    </source>
</evidence>
<evidence type="ECO:0000313" key="5">
    <source>
        <dbReference type="EMBL" id="OSJ36595.1"/>
    </source>
</evidence>
<sequence length="280" mass="31523">MSTESTTTSQAASGRIHRPWDDFDGLGHFYQFRPEYPPRIAEQLRSVLRGTTGGRIIEVGAGTGLFTRSLATVFGSSFQIFALEPNEHMRRHAESQTPTGMLVDYADGVAETLQAVDGSAQLVTAASAVHRFNRPAFYREAQRVLAPGGLLAIVQYEPYDRDSAFADGFLSVIEAALPNYHRRRHSRPERGYSEIDISAELRAESGLKDIRRDAFVFTELIDRERFEHRARSFTIVQKAINNRGEEALLSALRVVFEQHRDSNAFVEMPYEAEIITARRT</sequence>
<dbReference type="GO" id="GO:0032259">
    <property type="term" value="P:methylation"/>
    <property type="evidence" value="ECO:0007669"/>
    <property type="project" value="UniProtKB-KW"/>
</dbReference>
<proteinExistence type="inferred from homology"/>
<dbReference type="RefSeq" id="WP_085398498.1">
    <property type="nucleotide sequence ID" value="NZ_NAFL01000186.1"/>
</dbReference>
<evidence type="ECO:0000313" key="6">
    <source>
        <dbReference type="Proteomes" id="UP000193335"/>
    </source>
</evidence>
<evidence type="ECO:0000256" key="3">
    <source>
        <dbReference type="ARBA" id="ARBA00022679"/>
    </source>
</evidence>
<dbReference type="GO" id="GO:0008757">
    <property type="term" value="F:S-adenosylmethionine-dependent methyltransferase activity"/>
    <property type="evidence" value="ECO:0007669"/>
    <property type="project" value="InterPro"/>
</dbReference>
<name>A0A1Y2JWU9_BRAJP</name>
<protein>
    <recommendedName>
        <fullName evidence="4">Methyltransferase type 11 domain-containing protein</fullName>
    </recommendedName>
</protein>
<keyword evidence="3" id="KW-0808">Transferase</keyword>
<gene>
    <name evidence="5" type="ORF">BSZ19_03390</name>
</gene>
<dbReference type="PANTHER" id="PTHR44942:SF4">
    <property type="entry name" value="METHYLTRANSFERASE TYPE 11 DOMAIN-CONTAINING PROTEIN"/>
    <property type="match status" value="1"/>
</dbReference>
<dbReference type="Gene3D" id="3.40.50.150">
    <property type="entry name" value="Vaccinia Virus protein VP39"/>
    <property type="match status" value="1"/>
</dbReference>
<organism evidence="5 6">
    <name type="scientific">Bradyrhizobium japonicum</name>
    <dbReference type="NCBI Taxonomy" id="375"/>
    <lineage>
        <taxon>Bacteria</taxon>
        <taxon>Pseudomonadati</taxon>
        <taxon>Pseudomonadota</taxon>
        <taxon>Alphaproteobacteria</taxon>
        <taxon>Hyphomicrobiales</taxon>
        <taxon>Nitrobacteraceae</taxon>
        <taxon>Bradyrhizobium</taxon>
    </lineage>
</organism>
<dbReference type="InterPro" id="IPR051052">
    <property type="entry name" value="Diverse_substrate_MTase"/>
</dbReference>
<evidence type="ECO:0000259" key="4">
    <source>
        <dbReference type="Pfam" id="PF08241"/>
    </source>
</evidence>
<evidence type="ECO:0000256" key="2">
    <source>
        <dbReference type="ARBA" id="ARBA00022603"/>
    </source>
</evidence>